<protein>
    <submittedName>
        <fullName evidence="1">Uncharacterized protein</fullName>
    </submittedName>
</protein>
<comment type="caution">
    <text evidence="1">The sequence shown here is derived from an EMBL/GenBank/DDBJ whole genome shotgun (WGS) entry which is preliminary data.</text>
</comment>
<dbReference type="Proteomes" id="UP000822688">
    <property type="component" value="Chromosome V"/>
</dbReference>
<sequence length="129" mass="14224">MDRCNSETYESMLCEDRDTEDKWWFLRGLESELTSHGVGRVCGGVPELISVSPVTVIDTKKHCVESSAELPPPMLRETEIAMLDSFCAKYGGTPQFRADLIKLMLLLVSVQDVTGVNGHVGISEVTDGF</sequence>
<evidence type="ECO:0000313" key="1">
    <source>
        <dbReference type="EMBL" id="KAG0575126.1"/>
    </source>
</evidence>
<organism evidence="1 2">
    <name type="scientific">Ceratodon purpureus</name>
    <name type="common">Fire moss</name>
    <name type="synonym">Dicranum purpureum</name>
    <dbReference type="NCBI Taxonomy" id="3225"/>
    <lineage>
        <taxon>Eukaryota</taxon>
        <taxon>Viridiplantae</taxon>
        <taxon>Streptophyta</taxon>
        <taxon>Embryophyta</taxon>
        <taxon>Bryophyta</taxon>
        <taxon>Bryophytina</taxon>
        <taxon>Bryopsida</taxon>
        <taxon>Dicranidae</taxon>
        <taxon>Pseudoditrichales</taxon>
        <taxon>Ditrichaceae</taxon>
        <taxon>Ceratodon</taxon>
    </lineage>
</organism>
<accession>A0A8T0HW99</accession>
<gene>
    <name evidence="1" type="ORF">KC19_VG320100</name>
</gene>
<dbReference type="EMBL" id="CM026426">
    <property type="protein sequence ID" value="KAG0575126.1"/>
    <property type="molecule type" value="Genomic_DNA"/>
</dbReference>
<proteinExistence type="predicted"/>
<dbReference type="AlphaFoldDB" id="A0A8T0HW99"/>
<reference evidence="1" key="1">
    <citation type="submission" date="2020-06" db="EMBL/GenBank/DDBJ databases">
        <title>WGS assembly of Ceratodon purpureus strain R40.</title>
        <authorList>
            <person name="Carey S.B."/>
            <person name="Jenkins J."/>
            <person name="Shu S."/>
            <person name="Lovell J.T."/>
            <person name="Sreedasyam A."/>
            <person name="Maumus F."/>
            <person name="Tiley G.P."/>
            <person name="Fernandez-Pozo N."/>
            <person name="Barry K."/>
            <person name="Chen C."/>
            <person name="Wang M."/>
            <person name="Lipzen A."/>
            <person name="Daum C."/>
            <person name="Saski C.A."/>
            <person name="Payton A.C."/>
            <person name="Mcbreen J.C."/>
            <person name="Conrad R.E."/>
            <person name="Kollar L.M."/>
            <person name="Olsson S."/>
            <person name="Huttunen S."/>
            <person name="Landis J.B."/>
            <person name="Wickett N.J."/>
            <person name="Johnson M.G."/>
            <person name="Rensing S.A."/>
            <person name="Grimwood J."/>
            <person name="Schmutz J."/>
            <person name="Mcdaniel S.F."/>
        </authorList>
    </citation>
    <scope>NUCLEOTIDE SEQUENCE</scope>
    <source>
        <strain evidence="1">R40</strain>
    </source>
</reference>
<name>A0A8T0HW99_CERPU</name>
<evidence type="ECO:0000313" key="2">
    <source>
        <dbReference type="Proteomes" id="UP000822688"/>
    </source>
</evidence>
<keyword evidence="2" id="KW-1185">Reference proteome</keyword>